<proteinExistence type="predicted"/>
<dbReference type="PANTHER" id="PTHR15046">
    <property type="entry name" value="GLYCO_TRANS_2-LIKE DOMAIN-CONTAINING PROTEIN"/>
    <property type="match status" value="1"/>
</dbReference>
<accession>A0ABM0MP34</accession>
<gene>
    <name evidence="3" type="primary">LOC102806872</name>
</gene>
<evidence type="ECO:0000313" key="2">
    <source>
        <dbReference type="Proteomes" id="UP000694865"/>
    </source>
</evidence>
<dbReference type="GeneID" id="102806872"/>
<name>A0ABM0MP34_SACKO</name>
<dbReference type="RefSeq" id="XP_006821775.1">
    <property type="nucleotide sequence ID" value="XM_006821712.1"/>
</dbReference>
<dbReference type="InterPro" id="IPR029044">
    <property type="entry name" value="Nucleotide-diphossugar_trans"/>
</dbReference>
<reference evidence="3" key="1">
    <citation type="submission" date="2025-08" db="UniProtKB">
        <authorList>
            <consortium name="RefSeq"/>
        </authorList>
    </citation>
    <scope>IDENTIFICATION</scope>
    <source>
        <tissue evidence="3">Testes</tissue>
    </source>
</reference>
<dbReference type="CDD" id="cd00761">
    <property type="entry name" value="Glyco_tranf_GTA_type"/>
    <property type="match status" value="1"/>
</dbReference>
<dbReference type="SUPFAM" id="SSF53448">
    <property type="entry name" value="Nucleotide-diphospho-sugar transferases"/>
    <property type="match status" value="1"/>
</dbReference>
<sequence length="504" mass="57325">MNFSLKLCLTFLILVGTASMIISFAYLNLYVPTSIKRIVEAATKSDVISGKRLSFLEEHYRKTMSLDEAKCSCKEGGDADRIYFGSSLQEYGQRGSLDREEWEKKQEEEREPIVVCPSLSPLEYVGGGITVEPKKYVRLVGLNAHESLISSTIEGDIVITFTSLKEFGKIFIETPEYYKDFVSTENNVQKSATMRVKRDLTLINIMLKNVQYYSSYYDVNHRDVVEIKVLNFVLHVHVHIQRKNPPRLYDPGPDNHVSRKVTVITAIHNYVKVRTLLESVRKFYHNTTIIVADYTPPTETQKLNMSGVKQYFLPEKHNKFAAMSLAISQVRTKYFLYLGDDNVFTERTELELFVEKLDDTTERLDVVGGFFVDENGEIVDGDRLYMRFESATGGMDGDCMHLNYGSYRALVTFPQCVVVDAVGEFFMGKTLPWWDVSFDPNNLSLGLTSVFMEALGKLRIALCTDATVQNTAVYDTEDHVDSGVSVHSAAKDFMFKTNLHCFTI</sequence>
<evidence type="ECO:0000259" key="1">
    <source>
        <dbReference type="Pfam" id="PF00535"/>
    </source>
</evidence>
<dbReference type="PANTHER" id="PTHR15046:SF3">
    <property type="entry name" value="BETA-1,4 N-ACETYLGALACTOSAMINYLTRANSFERASE 2-LIKE"/>
    <property type="match status" value="1"/>
</dbReference>
<dbReference type="Pfam" id="PF00535">
    <property type="entry name" value="Glycos_transf_2"/>
    <property type="match status" value="1"/>
</dbReference>
<feature type="domain" description="Glycosyltransferase 2-like" evidence="1">
    <location>
        <begin position="263"/>
        <end position="384"/>
    </location>
</feature>
<dbReference type="Proteomes" id="UP000694865">
    <property type="component" value="Unplaced"/>
</dbReference>
<dbReference type="Gene3D" id="3.90.550.10">
    <property type="entry name" value="Spore Coat Polysaccharide Biosynthesis Protein SpsA, Chain A"/>
    <property type="match status" value="1"/>
</dbReference>
<evidence type="ECO:0000313" key="3">
    <source>
        <dbReference type="RefSeq" id="XP_006821775.1"/>
    </source>
</evidence>
<keyword evidence="2" id="KW-1185">Reference proteome</keyword>
<organism evidence="2 3">
    <name type="scientific">Saccoglossus kowalevskii</name>
    <name type="common">Acorn worm</name>
    <dbReference type="NCBI Taxonomy" id="10224"/>
    <lineage>
        <taxon>Eukaryota</taxon>
        <taxon>Metazoa</taxon>
        <taxon>Hemichordata</taxon>
        <taxon>Enteropneusta</taxon>
        <taxon>Harrimaniidae</taxon>
        <taxon>Saccoglossus</taxon>
    </lineage>
</organism>
<dbReference type="InterPro" id="IPR001173">
    <property type="entry name" value="Glyco_trans_2-like"/>
</dbReference>
<protein>
    <submittedName>
        <fullName evidence="3">Beta-1,4 N-acetylgalactosaminyltransferase 1-like</fullName>
    </submittedName>
</protein>